<organism evidence="1 2">
    <name type="scientific">Lepagella muris</name>
    <dbReference type="NCBI Taxonomy" id="3032870"/>
    <lineage>
        <taxon>Bacteria</taxon>
        <taxon>Pseudomonadati</taxon>
        <taxon>Bacteroidota</taxon>
        <taxon>Bacteroidia</taxon>
        <taxon>Bacteroidales</taxon>
        <taxon>Muribaculaceae</taxon>
        <taxon>Lepagella</taxon>
    </lineage>
</organism>
<sequence length="263" mass="27812">MKRFNDKIAFISGATRGIGYAAAHRMASEGATVIISAHVEEEINDAVAKLTDEGLKADGIFYDGRDISSIEKAIEYVVKKYGRIDVLVNNVGGTDLRLDTTVGDLDLNYFESAMTINLKGTLAATRAALPYMPAGAAIVNVASIGGITGDLRGTLYGIAKAGVIDLTKYTATQYGHRGIRCNAVAPGLILTKAATDNLPQSVREIFAAQTPLPYLGQPEDIGATIAFLASDDARYITGQTIVVDGGMTCHNPTALTLMQAPKK</sequence>
<keyword evidence="2" id="KW-1185">Reference proteome</keyword>
<evidence type="ECO:0000313" key="2">
    <source>
        <dbReference type="Proteomes" id="UP000306319"/>
    </source>
</evidence>
<accession>A0AC61RHU9</accession>
<dbReference type="Proteomes" id="UP000306319">
    <property type="component" value="Unassembled WGS sequence"/>
</dbReference>
<reference evidence="1" key="1">
    <citation type="submission" date="2019-04" db="EMBL/GenBank/DDBJ databases">
        <title>Microbes associate with the intestines of laboratory mice.</title>
        <authorList>
            <person name="Navarre W."/>
            <person name="Wong E."/>
            <person name="Huang K."/>
            <person name="Tropini C."/>
            <person name="Ng K."/>
            <person name="Yu B."/>
        </authorList>
    </citation>
    <scope>NUCLEOTIDE SEQUENCE</scope>
    <source>
        <strain evidence="1">NM04_E33</strain>
    </source>
</reference>
<name>A0AC61RHU9_9BACT</name>
<proteinExistence type="predicted"/>
<evidence type="ECO:0000313" key="1">
    <source>
        <dbReference type="EMBL" id="TGY79140.1"/>
    </source>
</evidence>
<dbReference type="EMBL" id="SRYB01000008">
    <property type="protein sequence ID" value="TGY79140.1"/>
    <property type="molecule type" value="Genomic_DNA"/>
</dbReference>
<comment type="caution">
    <text evidence="1">The sequence shown here is derived from an EMBL/GenBank/DDBJ whole genome shotgun (WGS) entry which is preliminary data.</text>
</comment>
<gene>
    <name evidence="1" type="ORF">E5331_07080</name>
</gene>
<protein>
    <submittedName>
        <fullName evidence="1">SDR family oxidoreductase</fullName>
    </submittedName>
</protein>